<dbReference type="RefSeq" id="WP_170234109.1">
    <property type="nucleotide sequence ID" value="NZ_BJYT01000005.1"/>
</dbReference>
<dbReference type="InterPro" id="IPR001789">
    <property type="entry name" value="Sig_transdc_resp-reg_receiver"/>
</dbReference>
<sequence length="142" mass="15831">MQTIIKQPSPSILIVEDDEDDIFILKEGFDDIDFKSITFYTSAATASDYLNSIEEEFLPTIIVTDFNLPAVDGFEFVKFLKGNEKLSKIPVVVLTTSMSAINKKLFSNEGVAQVILKPNAFDEYKKVAEVLINLAQQSLSSK</sequence>
<feature type="domain" description="Response regulatory" evidence="2">
    <location>
        <begin position="11"/>
        <end position="132"/>
    </location>
</feature>
<proteinExistence type="predicted"/>
<protein>
    <submittedName>
        <fullName evidence="3">Response regulator</fullName>
    </submittedName>
</protein>
<keyword evidence="4" id="KW-1185">Reference proteome</keyword>
<feature type="modified residue" description="4-aspartylphosphate" evidence="1">
    <location>
        <position position="65"/>
    </location>
</feature>
<dbReference type="GO" id="GO:0000160">
    <property type="term" value="P:phosphorelay signal transduction system"/>
    <property type="evidence" value="ECO:0007669"/>
    <property type="project" value="InterPro"/>
</dbReference>
<name>A0A512BAT3_9BACT</name>
<dbReference type="InterPro" id="IPR011006">
    <property type="entry name" value="CheY-like_superfamily"/>
</dbReference>
<dbReference type="PROSITE" id="PS50110">
    <property type="entry name" value="RESPONSE_REGULATORY"/>
    <property type="match status" value="1"/>
</dbReference>
<reference evidence="3 4" key="1">
    <citation type="submission" date="2019-07" db="EMBL/GenBank/DDBJ databases">
        <title>Whole genome shotgun sequence of Segetibacter aerophilus NBRC 106135.</title>
        <authorList>
            <person name="Hosoyama A."/>
            <person name="Uohara A."/>
            <person name="Ohji S."/>
            <person name="Ichikawa N."/>
        </authorList>
    </citation>
    <scope>NUCLEOTIDE SEQUENCE [LARGE SCALE GENOMIC DNA]</scope>
    <source>
        <strain evidence="3 4">NBRC 106135</strain>
    </source>
</reference>
<evidence type="ECO:0000259" key="2">
    <source>
        <dbReference type="PROSITE" id="PS50110"/>
    </source>
</evidence>
<dbReference type="SMART" id="SM00448">
    <property type="entry name" value="REC"/>
    <property type="match status" value="1"/>
</dbReference>
<dbReference type="Proteomes" id="UP000321513">
    <property type="component" value="Unassembled WGS sequence"/>
</dbReference>
<accession>A0A512BAT3</accession>
<dbReference type="EMBL" id="BJYT01000005">
    <property type="protein sequence ID" value="GEO09084.1"/>
    <property type="molecule type" value="Genomic_DNA"/>
</dbReference>
<evidence type="ECO:0000313" key="4">
    <source>
        <dbReference type="Proteomes" id="UP000321513"/>
    </source>
</evidence>
<dbReference type="SUPFAM" id="SSF52172">
    <property type="entry name" value="CheY-like"/>
    <property type="match status" value="1"/>
</dbReference>
<evidence type="ECO:0000256" key="1">
    <source>
        <dbReference type="PROSITE-ProRule" id="PRU00169"/>
    </source>
</evidence>
<keyword evidence="1" id="KW-0597">Phosphoprotein</keyword>
<gene>
    <name evidence="3" type="ORF">SAE01_15800</name>
</gene>
<evidence type="ECO:0000313" key="3">
    <source>
        <dbReference type="EMBL" id="GEO09084.1"/>
    </source>
</evidence>
<dbReference type="AlphaFoldDB" id="A0A512BAT3"/>
<dbReference type="Pfam" id="PF00072">
    <property type="entry name" value="Response_reg"/>
    <property type="match status" value="1"/>
</dbReference>
<comment type="caution">
    <text evidence="3">The sequence shown here is derived from an EMBL/GenBank/DDBJ whole genome shotgun (WGS) entry which is preliminary data.</text>
</comment>
<dbReference type="PANTHER" id="PTHR44520">
    <property type="entry name" value="RESPONSE REGULATOR RCP1-RELATED"/>
    <property type="match status" value="1"/>
</dbReference>
<organism evidence="3 4">
    <name type="scientific">Segetibacter aerophilus</name>
    <dbReference type="NCBI Taxonomy" id="670293"/>
    <lineage>
        <taxon>Bacteria</taxon>
        <taxon>Pseudomonadati</taxon>
        <taxon>Bacteroidota</taxon>
        <taxon>Chitinophagia</taxon>
        <taxon>Chitinophagales</taxon>
        <taxon>Chitinophagaceae</taxon>
        <taxon>Segetibacter</taxon>
    </lineage>
</organism>
<dbReference type="InterPro" id="IPR052893">
    <property type="entry name" value="TCS_response_regulator"/>
</dbReference>
<dbReference type="PANTHER" id="PTHR44520:SF2">
    <property type="entry name" value="RESPONSE REGULATOR RCP1"/>
    <property type="match status" value="1"/>
</dbReference>
<dbReference type="Gene3D" id="3.40.50.2300">
    <property type="match status" value="1"/>
</dbReference>